<evidence type="ECO:0000313" key="1">
    <source>
        <dbReference type="EMBL" id="PTP36309.1"/>
    </source>
</evidence>
<dbReference type="AlphaFoldDB" id="A0A2T5EWZ0"/>
<dbReference type="Proteomes" id="UP000244197">
    <property type="component" value="Unassembled WGS sequence"/>
</dbReference>
<dbReference type="EMBL" id="PIFK01000015">
    <property type="protein sequence ID" value="PTP36309.1"/>
    <property type="molecule type" value="Genomic_DNA"/>
</dbReference>
<proteinExistence type="predicted"/>
<name>A0A2T5EWZ0_VIBSP</name>
<protein>
    <submittedName>
        <fullName evidence="1">Uncharacterized protein</fullName>
    </submittedName>
</protein>
<reference evidence="1 2" key="1">
    <citation type="submission" date="2017-11" db="EMBL/GenBank/DDBJ databases">
        <title>Population delineation of vibrios coincides with oyster pathogenicity.</title>
        <authorList>
            <person name="Bruto M."/>
            <person name="Labreuche Y."/>
            <person name="James A."/>
            <person name="Piel D."/>
            <person name="Chenivesse S."/>
            <person name="Petton B."/>
            <person name="Polz M.F."/>
            <person name="Le Roux F."/>
        </authorList>
    </citation>
    <scope>NUCLEOTIDE SEQUENCE [LARGE SCALE GENOMIC DNA]</scope>
    <source>
        <strain evidence="1 2">FF_144</strain>
    </source>
</reference>
<gene>
    <name evidence="1" type="ORF">CWO07_09165</name>
</gene>
<comment type="caution">
    <text evidence="1">The sequence shown here is derived from an EMBL/GenBank/DDBJ whole genome shotgun (WGS) entry which is preliminary data.</text>
</comment>
<sequence>MLRLNMKGKHRKQGLEPPLDSLERIMTFHPDYQEDETWLLDDSLHDIDLAEVKYDWRIDNNQNVFLSFEPVETIHATYDAFAYKNESTGQTEIIWNKVENNAMRCEHMVDRVDMELKIRLLQIAKNWHLQ</sequence>
<organism evidence="1 2">
    <name type="scientific">Vibrio splendidus</name>
    <dbReference type="NCBI Taxonomy" id="29497"/>
    <lineage>
        <taxon>Bacteria</taxon>
        <taxon>Pseudomonadati</taxon>
        <taxon>Pseudomonadota</taxon>
        <taxon>Gammaproteobacteria</taxon>
        <taxon>Vibrionales</taxon>
        <taxon>Vibrionaceae</taxon>
        <taxon>Vibrio</taxon>
    </lineage>
</organism>
<accession>A0A2T5EWZ0</accession>
<evidence type="ECO:0000313" key="2">
    <source>
        <dbReference type="Proteomes" id="UP000244197"/>
    </source>
</evidence>